<sequence>MGNVLASHLRSCLLAALVTIACAGITAAEEMPAFWKKSMTGDPATNHYIAEAMKPLDNPDAQTLRVVKLANTLATLCSGASLDKKALYAYMTAARFAEIKGKAYNEAAFLADSSFRYFDYRALAHLCAGSAYLFGPQGHLAPGLLEIGKAGKGGKPAMGYDPANPLVILPPIARKS</sequence>
<organism evidence="2 3">
    <name type="scientific">Rhizobium mesosinicum</name>
    <dbReference type="NCBI Taxonomy" id="335017"/>
    <lineage>
        <taxon>Bacteria</taxon>
        <taxon>Pseudomonadati</taxon>
        <taxon>Pseudomonadota</taxon>
        <taxon>Alphaproteobacteria</taxon>
        <taxon>Hyphomicrobiales</taxon>
        <taxon>Rhizobiaceae</taxon>
        <taxon>Rhizobium/Agrobacterium group</taxon>
        <taxon>Rhizobium</taxon>
    </lineage>
</organism>
<feature type="chain" id="PRO_5046269049" evidence="1">
    <location>
        <begin position="24"/>
        <end position="176"/>
    </location>
</feature>
<dbReference type="EMBL" id="JAEUAK010000008">
    <property type="protein sequence ID" value="MBW9054923.1"/>
    <property type="molecule type" value="Genomic_DNA"/>
</dbReference>
<evidence type="ECO:0000313" key="3">
    <source>
        <dbReference type="Proteomes" id="UP000717752"/>
    </source>
</evidence>
<name>A0ABS7GY57_9HYPH</name>
<keyword evidence="3" id="KW-1185">Reference proteome</keyword>
<keyword evidence="1" id="KW-0732">Signal</keyword>
<protein>
    <submittedName>
        <fullName evidence="2">Uncharacterized protein</fullName>
    </submittedName>
</protein>
<accession>A0ABS7GY57</accession>
<comment type="caution">
    <text evidence="2">The sequence shown here is derived from an EMBL/GenBank/DDBJ whole genome shotgun (WGS) entry which is preliminary data.</text>
</comment>
<proteinExistence type="predicted"/>
<evidence type="ECO:0000256" key="1">
    <source>
        <dbReference type="SAM" id="SignalP"/>
    </source>
</evidence>
<feature type="signal peptide" evidence="1">
    <location>
        <begin position="1"/>
        <end position="23"/>
    </location>
</feature>
<evidence type="ECO:0000313" key="2">
    <source>
        <dbReference type="EMBL" id="MBW9054923.1"/>
    </source>
</evidence>
<reference evidence="2 3" key="1">
    <citation type="journal article" date="2021" name="MBio">
        <title>Poor Competitiveness of Bradyrhizobium in Pigeon Pea Root Colonization in Indian Soils.</title>
        <authorList>
            <person name="Chalasani D."/>
            <person name="Basu A."/>
            <person name="Pullabhotla S.V.S.R.N."/>
            <person name="Jorrin B."/>
            <person name="Neal A.L."/>
            <person name="Poole P.S."/>
            <person name="Podile A.R."/>
            <person name="Tkacz A."/>
        </authorList>
    </citation>
    <scope>NUCLEOTIDE SEQUENCE [LARGE SCALE GENOMIC DNA]</scope>
    <source>
        <strain evidence="2 3">HU56</strain>
    </source>
</reference>
<dbReference type="Proteomes" id="UP000717752">
    <property type="component" value="Unassembled WGS sequence"/>
</dbReference>
<gene>
    <name evidence="2" type="ORF">JNB85_21210</name>
</gene>